<dbReference type="RefSeq" id="WP_323578794.1">
    <property type="nucleotide sequence ID" value="NZ_JAYGJQ010000003.1"/>
</dbReference>
<evidence type="ECO:0000313" key="2">
    <source>
        <dbReference type="EMBL" id="MEA9358404.1"/>
    </source>
</evidence>
<keyword evidence="1" id="KW-0732">Signal</keyword>
<feature type="signal peptide" evidence="1">
    <location>
        <begin position="1"/>
        <end position="18"/>
    </location>
</feature>
<reference evidence="2 3" key="1">
    <citation type="submission" date="2023-11" db="EMBL/GenBank/DDBJ databases">
        <title>A Novel Polar Bacteriovorax (B. antarcticus) Isolated from the Biocrust in Antarctica.</title>
        <authorList>
            <person name="Mun W."/>
            <person name="Choi S.Y."/>
            <person name="Mitchell R.J."/>
        </authorList>
    </citation>
    <scope>NUCLEOTIDE SEQUENCE [LARGE SCALE GENOMIC DNA]</scope>
    <source>
        <strain evidence="2 3">PP10</strain>
    </source>
</reference>
<dbReference type="Proteomes" id="UP001302274">
    <property type="component" value="Unassembled WGS sequence"/>
</dbReference>
<evidence type="ECO:0000313" key="3">
    <source>
        <dbReference type="Proteomes" id="UP001302274"/>
    </source>
</evidence>
<organism evidence="2 3">
    <name type="scientific">Bacteriovorax antarcticus</name>
    <dbReference type="NCBI Taxonomy" id="3088717"/>
    <lineage>
        <taxon>Bacteria</taxon>
        <taxon>Pseudomonadati</taxon>
        <taxon>Bdellovibrionota</taxon>
        <taxon>Bacteriovoracia</taxon>
        <taxon>Bacteriovoracales</taxon>
        <taxon>Bacteriovoracaceae</taxon>
        <taxon>Bacteriovorax</taxon>
    </lineage>
</organism>
<name>A0ABU5VZ99_9BACT</name>
<accession>A0ABU5VZ99</accession>
<sequence>MKKLFLVLSLVVSSNVMAQNNLSADVTIDDLQFQKPDQGVGAAGTLIFKSAKVNGGGMVVNLSNVNKIFDSQIFLRPTFLGFTTQFGDFGLTLEENNILTSVQTMQIHNSNLILDDNQMNLSGELFRFVNTDADMQLKNFRLYCQNTALEALEDGSVPPSSMINNCLNYLTLNGTSTPGNIYSDLEYKGVDLKTGDKMNVQAKVKSFDIRKMSLAMNLTTPKSVSNDSYTINADNLIMTCAKDSELTSFDLNKMAKDCSNQLKVSPLKASIADKVAKSNFNLDIKDINVKDKIANFTLNSGTLSDPASTTYLTNMALSCRKEVDTNFLELNQVLKDCLSYSRISLAEVKSTKPDGGQASSVKKIVVSSNSNKMVIQADVNILGFMNRVSLTANATLNEAKKQLVLNVTETKLPLGMTSVKMLMYFLKQNIISKGVTYENNNIIISL</sequence>
<gene>
    <name evidence="2" type="ORF">SHI21_19365</name>
</gene>
<evidence type="ECO:0000256" key="1">
    <source>
        <dbReference type="SAM" id="SignalP"/>
    </source>
</evidence>
<dbReference type="EMBL" id="JAYGJQ010000003">
    <property type="protein sequence ID" value="MEA9358404.1"/>
    <property type="molecule type" value="Genomic_DNA"/>
</dbReference>
<keyword evidence="3" id="KW-1185">Reference proteome</keyword>
<proteinExistence type="predicted"/>
<protein>
    <submittedName>
        <fullName evidence="2">Uncharacterized protein</fullName>
    </submittedName>
</protein>
<feature type="chain" id="PRO_5045805661" evidence="1">
    <location>
        <begin position="19"/>
        <end position="446"/>
    </location>
</feature>
<comment type="caution">
    <text evidence="2">The sequence shown here is derived from an EMBL/GenBank/DDBJ whole genome shotgun (WGS) entry which is preliminary data.</text>
</comment>